<evidence type="ECO:0000256" key="5">
    <source>
        <dbReference type="ARBA" id="ARBA00023029"/>
    </source>
</evidence>
<comment type="catalytic activity">
    <reaction evidence="1 8 9">
        <text>ATP-dependent breakage, passage and rejoining of double-stranded DNA.</text>
        <dbReference type="EC" id="5.6.2.2"/>
    </reaction>
</comment>
<comment type="subcellular location">
    <subcellularLocation>
        <location evidence="8">Cytoplasm</location>
    </subcellularLocation>
</comment>
<dbReference type="NCBIfam" id="NF004044">
    <property type="entry name" value="PRK05561.1"/>
    <property type="match status" value="1"/>
</dbReference>
<dbReference type="CDD" id="cd00187">
    <property type="entry name" value="TOP4c"/>
    <property type="match status" value="1"/>
</dbReference>
<dbReference type="EMBL" id="CP136137">
    <property type="protein sequence ID" value="WYY08906.1"/>
    <property type="molecule type" value="Genomic_DNA"/>
</dbReference>
<comment type="miscellaneous">
    <text evidence="8">Few gyrases are as efficient as E.coli at forming negative supercoils. Not all organisms have 2 type II topoisomerases; in organisms with a single type II topoisomerase this enzyme also has to decatenate newly replicated chromosomes.</text>
</comment>
<feature type="short sequence motif" description="GyrA-box" evidence="8">
    <location>
        <begin position="542"/>
        <end position="548"/>
    </location>
</feature>
<dbReference type="InterPro" id="IPR013760">
    <property type="entry name" value="Topo_IIA-like_dom_sf"/>
</dbReference>
<keyword evidence="7 8" id="KW-0413">Isomerase</keyword>
<proteinExistence type="inferred from homology"/>
<keyword evidence="3 8" id="KW-0547">Nucleotide-binding</keyword>
<dbReference type="InterPro" id="IPR013758">
    <property type="entry name" value="Topo_IIA_A/C_ab"/>
</dbReference>
<comment type="function">
    <text evidence="8">A type II topoisomerase that negatively supercoils closed circular double-stranded (ds) DNA in an ATP-dependent manner to modulate DNA topology and maintain chromosomes in an underwound state. Negative supercoiling favors strand separation, and DNA replication, transcription, recombination and repair, all of which involve strand separation. Also able to catalyze the interconversion of other topological isomers of dsDNA rings, including catenanes and knotted rings. Type II topoisomerases break and join 2 DNA strands simultaneously in an ATP-dependent manner.</text>
</comment>
<keyword evidence="8" id="KW-0963">Cytoplasm</keyword>
<evidence type="ECO:0000256" key="7">
    <source>
        <dbReference type="ARBA" id="ARBA00023235"/>
    </source>
</evidence>
<dbReference type="PANTHER" id="PTHR43493">
    <property type="entry name" value="DNA GYRASE/TOPOISOMERASE SUBUNIT A"/>
    <property type="match status" value="1"/>
</dbReference>
<dbReference type="PANTHER" id="PTHR43493:SF5">
    <property type="entry name" value="DNA GYRASE SUBUNIT A, CHLOROPLASTIC_MITOCHONDRIAL"/>
    <property type="match status" value="1"/>
</dbReference>
<comment type="subunit">
    <text evidence="8">Heterotetramer, composed of two GyrA and two GyrB chains. In the heterotetramer, GyrA contains the active site tyrosine that forms a transient covalent intermediate with DNA, while GyrB binds cofactors and catalyzes ATP hydrolysis.</text>
</comment>
<dbReference type="PROSITE" id="PS52040">
    <property type="entry name" value="TOPO_IIA"/>
    <property type="match status" value="1"/>
</dbReference>
<reference evidence="13 14" key="1">
    <citation type="journal article" date="2023" name="Virus Evol.">
        <title>Computational host range prediction-The good, the bad, and the ugly.</title>
        <authorList>
            <person name="Howell A.A."/>
            <person name="Versoza C.J."/>
            <person name="Pfeifer S.P."/>
        </authorList>
    </citation>
    <scope>NUCLEOTIDE SEQUENCE [LARGE SCALE GENOMIC DNA]</scope>
    <source>
        <strain evidence="13 14">1610/1b</strain>
    </source>
</reference>
<accession>A0ABZ2U7T3</accession>
<gene>
    <name evidence="8 13" type="primary">gyrA</name>
    <name evidence="13" type="ORF">RVF87_07590</name>
</gene>
<feature type="coiled-coil region" evidence="10">
    <location>
        <begin position="453"/>
        <end position="480"/>
    </location>
</feature>
<evidence type="ECO:0000256" key="1">
    <source>
        <dbReference type="ARBA" id="ARBA00000185"/>
    </source>
</evidence>
<dbReference type="InterPro" id="IPR005743">
    <property type="entry name" value="GyrA"/>
</dbReference>
<evidence type="ECO:0000256" key="4">
    <source>
        <dbReference type="ARBA" id="ARBA00022840"/>
    </source>
</evidence>
<name>A0ABZ2U7T3_9ACTN</name>
<dbReference type="EC" id="5.6.2.2" evidence="8"/>
<evidence type="ECO:0000259" key="12">
    <source>
        <dbReference type="PROSITE" id="PS52040"/>
    </source>
</evidence>
<dbReference type="InterPro" id="IPR035516">
    <property type="entry name" value="Gyrase/topoIV_suA_C"/>
</dbReference>
<dbReference type="InterPro" id="IPR013757">
    <property type="entry name" value="Topo_IIA_A_a_sf"/>
</dbReference>
<dbReference type="Gene3D" id="2.120.10.90">
    <property type="entry name" value="DNA gyrase/topoisomerase IV, subunit A, C-terminal"/>
    <property type="match status" value="1"/>
</dbReference>
<dbReference type="NCBIfam" id="TIGR01063">
    <property type="entry name" value="gyrA"/>
    <property type="match status" value="1"/>
</dbReference>
<dbReference type="InterPro" id="IPR002205">
    <property type="entry name" value="Topo_IIA_dom_A"/>
</dbReference>
<keyword evidence="10" id="KW-0175">Coiled coil</keyword>
<keyword evidence="5 8" id="KW-0799">Topoisomerase</keyword>
<sequence length="839" mass="92704">MSDETDQPNDGVDENGHDRVEPVDLGQEMQNSYIDYAMSVIVGRALPEVRDGLKPVHRRLLYASFDAGFRPDRGYVKSARPVSETMGNYHPHGDSSIYDALVRLAQPWSMRYPLIDGQGNFGSRGNDGAAAMRYTEARLTPLAMEMLRDITEETVDFVPNYDGKTQEPTVLPSRVPNLLINGSGGIAVGMATNIPPHNLREVADAVFWSLDNPEADEETLLAACMERVKGPDFPTAGLIVGTQGIRDAYMTGRGSIRMRSVVSIEETRTGGTQLIVTELPYQVNIDNLIQNIGDQLNDGKLKGISKIDDLSSDRAGLKIAITLRRDAVARVVLNNLYKHTQLQTNFGANMLSIVDGVPRTLRLDQMIRLYVAHQIDVIIRRTRYRLRKAEERAHILRGLVKALDALDEVIALIRASANTDIARSGLMDLLDIDEIQADAILAMQLRRLSALERQKIIDELAEIEREIADLQDILAKPERQRAIVRDELAEVVDKYGDDRRSQIIPAEGDVTDEDLIAREDVVVTITETGYAKRTKTDLYRSQKRGGKGVQGAGLKQDDIVAHFFVSSTHDWLLFFTTKGRVYRAKAYELPEANRTARGQHVANLLAFQPEERIAQVIRISGYNDADYLVLATRNGLVKKSRLDAFDSNRSGGIAAINLRGDDELVGARLCSADDDLLLVSKKGQSIRFTASDETLRPMGRQTSGVQGMRFNNDDELLSLTVVRPDTFLLVATSGGYAKRTDIEEYTAQGRGGKGVLTIQHDPKRGDLVGALVVDLDSEIYAITSSGGVIRTKAKQVRKAGRQTKGVRLMNLSDGDNLIAIARNADEPDEDENEGAADQD</sequence>
<evidence type="ECO:0000313" key="13">
    <source>
        <dbReference type="EMBL" id="WYY08906.1"/>
    </source>
</evidence>
<evidence type="ECO:0000313" key="14">
    <source>
        <dbReference type="Proteomes" id="UP001479933"/>
    </source>
</evidence>
<dbReference type="GO" id="GO:0003918">
    <property type="term" value="F:DNA topoisomerase type II (double strand cut, ATP-hydrolyzing) activity"/>
    <property type="evidence" value="ECO:0007669"/>
    <property type="project" value="UniProtKB-EC"/>
</dbReference>
<feature type="region of interest" description="Disordered" evidence="11">
    <location>
        <begin position="1"/>
        <end position="22"/>
    </location>
</feature>
<dbReference type="InterPro" id="IPR050220">
    <property type="entry name" value="Type_II_DNA_Topoisomerases"/>
</dbReference>
<keyword evidence="6 8" id="KW-0238">DNA-binding</keyword>
<dbReference type="Pfam" id="PF03989">
    <property type="entry name" value="DNA_gyraseA_C"/>
    <property type="match status" value="6"/>
</dbReference>
<dbReference type="SUPFAM" id="SSF101904">
    <property type="entry name" value="GyrA/ParC C-terminal domain-like"/>
    <property type="match status" value="1"/>
</dbReference>
<keyword evidence="14" id="KW-1185">Reference proteome</keyword>
<evidence type="ECO:0000256" key="11">
    <source>
        <dbReference type="SAM" id="MobiDB-lite"/>
    </source>
</evidence>
<evidence type="ECO:0000256" key="3">
    <source>
        <dbReference type="ARBA" id="ARBA00022741"/>
    </source>
</evidence>
<feature type="active site" description="O-(5'-phospho-DNA)-tyrosine intermediate" evidence="8 9">
    <location>
        <position position="134"/>
    </location>
</feature>
<feature type="domain" description="Topo IIA-type catalytic" evidence="12">
    <location>
        <begin position="46"/>
        <end position="515"/>
    </location>
</feature>
<comment type="similarity">
    <text evidence="2 8">Belongs to the type II topoisomerase GyrA/ParC subunit family.</text>
</comment>
<organism evidence="13 14">
    <name type="scientific">Gordonia hydrophobica</name>
    <dbReference type="NCBI Taxonomy" id="40516"/>
    <lineage>
        <taxon>Bacteria</taxon>
        <taxon>Bacillati</taxon>
        <taxon>Actinomycetota</taxon>
        <taxon>Actinomycetes</taxon>
        <taxon>Mycobacteriales</taxon>
        <taxon>Gordoniaceae</taxon>
        <taxon>Gordonia</taxon>
    </lineage>
</organism>
<evidence type="ECO:0000256" key="8">
    <source>
        <dbReference type="HAMAP-Rule" id="MF_01897"/>
    </source>
</evidence>
<evidence type="ECO:0000256" key="10">
    <source>
        <dbReference type="SAM" id="Coils"/>
    </source>
</evidence>
<dbReference type="NCBIfam" id="NF004043">
    <property type="entry name" value="PRK05560.1"/>
    <property type="match status" value="1"/>
</dbReference>
<dbReference type="RefSeq" id="WP_066169880.1">
    <property type="nucleotide sequence ID" value="NZ_CP136137.1"/>
</dbReference>
<evidence type="ECO:0000256" key="6">
    <source>
        <dbReference type="ARBA" id="ARBA00023125"/>
    </source>
</evidence>
<dbReference type="Gene3D" id="3.90.199.10">
    <property type="entry name" value="Topoisomerase II, domain 5"/>
    <property type="match status" value="1"/>
</dbReference>
<dbReference type="Proteomes" id="UP001479933">
    <property type="component" value="Chromosome"/>
</dbReference>
<dbReference type="SMART" id="SM00434">
    <property type="entry name" value="TOP4c"/>
    <property type="match status" value="1"/>
</dbReference>
<dbReference type="Gene3D" id="1.10.268.10">
    <property type="entry name" value="Topoisomerase, domain 3"/>
    <property type="match status" value="1"/>
</dbReference>
<feature type="compositionally biased region" description="Acidic residues" evidence="11">
    <location>
        <begin position="1"/>
        <end position="13"/>
    </location>
</feature>
<dbReference type="InterPro" id="IPR006691">
    <property type="entry name" value="GyrA/parC_rep"/>
</dbReference>
<dbReference type="Pfam" id="PF00521">
    <property type="entry name" value="DNA_topoisoIV"/>
    <property type="match status" value="1"/>
</dbReference>
<protein>
    <recommendedName>
        <fullName evidence="8">DNA gyrase subunit A</fullName>
        <ecNumber evidence="8">5.6.2.2</ecNumber>
    </recommendedName>
</protein>
<evidence type="ECO:0000256" key="2">
    <source>
        <dbReference type="ARBA" id="ARBA00008263"/>
    </source>
</evidence>
<dbReference type="HAMAP" id="MF_01897">
    <property type="entry name" value="GyrA"/>
    <property type="match status" value="1"/>
</dbReference>
<keyword evidence="4 8" id="KW-0067">ATP-binding</keyword>
<dbReference type="Gene3D" id="3.30.1360.40">
    <property type="match status" value="1"/>
</dbReference>
<dbReference type="SUPFAM" id="SSF56719">
    <property type="entry name" value="Type II DNA topoisomerase"/>
    <property type="match status" value="1"/>
</dbReference>
<evidence type="ECO:0000256" key="9">
    <source>
        <dbReference type="PROSITE-ProRule" id="PRU01384"/>
    </source>
</evidence>